<organism evidence="5 6">
    <name type="scientific">Xanthomonas vesicatoria ATCC 35937</name>
    <dbReference type="NCBI Taxonomy" id="925775"/>
    <lineage>
        <taxon>Bacteria</taxon>
        <taxon>Pseudomonadati</taxon>
        <taxon>Pseudomonadota</taxon>
        <taxon>Gammaproteobacteria</taxon>
        <taxon>Lysobacterales</taxon>
        <taxon>Lysobacteraceae</taxon>
        <taxon>Xanthomonas</taxon>
    </lineage>
</organism>
<dbReference type="InterPro" id="IPR003644">
    <property type="entry name" value="Calx_beta"/>
</dbReference>
<name>F0BAJ1_9XANT</name>
<dbReference type="EMBL" id="AEQV01000026">
    <property type="protein sequence ID" value="EGD10555.1"/>
    <property type="molecule type" value="Genomic_DNA"/>
</dbReference>
<dbReference type="Pfam" id="PF03160">
    <property type="entry name" value="Calx-beta"/>
    <property type="match status" value="1"/>
</dbReference>
<dbReference type="InterPro" id="IPR038081">
    <property type="entry name" value="CalX-like_sf"/>
</dbReference>
<keyword evidence="3" id="KW-0106">Calcium</keyword>
<accession>F0BAJ1</accession>
<evidence type="ECO:0000313" key="6">
    <source>
        <dbReference type="Proteomes" id="UP000003299"/>
    </source>
</evidence>
<dbReference type="GO" id="GO:0016020">
    <property type="term" value="C:membrane"/>
    <property type="evidence" value="ECO:0007669"/>
    <property type="project" value="InterPro"/>
</dbReference>
<dbReference type="Pfam" id="PF06986">
    <property type="entry name" value="F_T4SS_TraN"/>
    <property type="match status" value="1"/>
</dbReference>
<evidence type="ECO:0000256" key="3">
    <source>
        <dbReference type="ARBA" id="ARBA00022837"/>
    </source>
</evidence>
<evidence type="ECO:0000313" key="5">
    <source>
        <dbReference type="EMBL" id="EGD10555.1"/>
    </source>
</evidence>
<feature type="domain" description="Calx-beta" evidence="4">
    <location>
        <begin position="1799"/>
        <end position="1908"/>
    </location>
</feature>
<gene>
    <name evidence="5" type="ORF">XVE_1099</name>
</gene>
<sequence>MFLTREKIIFIYHLHIVNAVLHSGNSEKRTLDIKNQILLSLILFAFSATATGQSSVKDATGTVEGSTAQAGFTDGAGKNGTGIVQINGRSYQADEVLPSGANKGYVDRLKQIDGSKNLQGLQSAYNDLSPQIDKDPSSWAEATRTSTVVPRDMHRVQDELRNDNTLWEQSLQKLSDGGARETLGDMLTECKTTTVVTPGSKTHTYTEERYCDTVNIPAENGNKDVCERQAEYTETPTSDRKQKVSQLFVSAEGNGTVCKRETRAENYRDTLSGTITSTIDLTAEVGGLSCRREIIPESVTTQVTGEKSVALPIDQQIPANLCSREVFSELREAHTSNSMDAALNVNNEVGGLSCTRRRTLYRQNQTITKTYTAQQTFSRSGSTASAAIWMAGPPEPNQAQPVFVSARKISGTFGPGSFGPGDGSWTNSVSIWWDGASWALTGDTPGNHLCRSGNCTSTYEITYQVQAVSNVWGIAESGNCWDGGTAQCPTQWGCTQAAPTGVDGIWVSDAEVAQLGALYPGSPNTCVSSTLTRTCGGAATSSNEVNISSRLASGTTSISNFRVEVLNPQDGITVQTTQVPSAGNGWLARFNVVRTNFSYSPAAPQIRLYWISNVWTTFIGTRDSGNCSAAGSPNCPTRWSCSAGAPTTVNGVTISAADAASRAPLFPGAQNNCARASLDKVCSGTASMSSVISIADKLPEGTVSISDFQVQTLNPQSGVNVVLTQTPSRDNGWNAHYRVDRSNYSYQPVSPQIKMTWGATVTIIATKVTDTGNCSDPGSTACPTRWTCAANAPTTVNGIAVSAAMAQKHAPLFPGAIASCTTGHLTRVCDGSSALITSIYIGHLLSSDSTEISQFAWKVNNPQSGVTIELVEAPSLSNGWLAKFRGTRNYPVSTNPVKPSLTLNWNFLSELKVRTSIITTGDCTNPYGSIASAVTQENRKPDSVQMMLAKSDEAEVESASVFERTALAVLTGFVPTANASPMMLASMSALAASSCPVQWYCTKTAPGTANGVYVYPADLQQRGELYPGENFTCLDAEYRRECEGTGSNQTHISLADQIPANVKSIANYGWQIVDPGQGVGVRQIQAPSLDNGWRAIFETTRTDWTVDSKPPTVRLVWDQIGIPNWNVDTVDQGNCGQDGDEFCKTQWTCLESYPPDPPKISEIVSREIDLVGSDLMNGTVSITISLREYMGDVGAIHDFRVSSLSGTVDVAIVVEPSKANAWRVSLNATTKGFQYQYVAGKGLQTFSRGKINFAFKLGARPPYVPPPYRSQSPGPLYPGDDGSCKRAEKTMNCSGIWEGEQCFIDEDGKRECVIQPPTGEVPNECKRLADDESCTEVREECSEGGMSSTGHCYTGTKVYACKVTVVGDDVEIKEETTCEGAQPVPCADGSCSNDDKGTVSVSKAGAELVTSQTILMDYKVDGAPGGVGGMAKAIPIEKGAHVDSMIAKVFEAALSGIIPSAVAQENKDDAFGVPLPFPVPDPDPPGNPDDAMAMEMLSKVKLFTGTRDSCKKMLGGLLDCCTKDPPDSQKQWWERYGNFARENGMADLGEFSDEQNGDGTGVWDNYDASSDSMTLNQSFTSLAENINGGGTPGAGDPNATLEDFAKKFSNFSASNIRPKLGWYCKDHEKDLAIKKNLGQCTYLGSYCQTESLLGICIVKMHVSCCFNSTVSKSIRDHMAKDGRFGMGTAKRPQCGGIPLTQLINANMENFSTDEVEARMAAGGFTPDMAELSGLSGEEFDVEMFGAGNSLNDPTRKGLQQRTDERMDAVSPNIVEGYDAIDGAINKRSNIANTDVADPESSGAITFNPGLYFVDQGHIANVKVNRNGGKGTVSVTLRTISGGTAVSGTDFTPVNTTLTWAAGEVGTKSVGIQTSNRNRSAAATITLEISNATGGAVINPLNSATVEINKASE</sequence>
<dbReference type="InterPro" id="IPR014121">
    <property type="entry name" value="TraN_Ftype"/>
</dbReference>
<evidence type="ECO:0000256" key="2">
    <source>
        <dbReference type="ARBA" id="ARBA00022737"/>
    </source>
</evidence>
<keyword evidence="2" id="KW-0677">Repeat</keyword>
<evidence type="ECO:0000259" key="4">
    <source>
        <dbReference type="Pfam" id="PF03160"/>
    </source>
</evidence>
<evidence type="ECO:0000256" key="1">
    <source>
        <dbReference type="ARBA" id="ARBA00022729"/>
    </source>
</evidence>
<keyword evidence="1" id="KW-0732">Signal</keyword>
<proteinExistence type="predicted"/>
<dbReference type="GO" id="GO:0007154">
    <property type="term" value="P:cell communication"/>
    <property type="evidence" value="ECO:0007669"/>
    <property type="project" value="InterPro"/>
</dbReference>
<reference evidence="5 6" key="1">
    <citation type="journal article" date="2011" name="BMC Genomics">
        <title>Comparative genomics reveals diversity among xanthomonads infecting tomato and pepper.</title>
        <authorList>
            <person name="Potnis N."/>
            <person name="Krasileva K."/>
            <person name="Chow V."/>
            <person name="Almeida N.F."/>
            <person name="Patil P.B."/>
            <person name="Ryan R.P."/>
            <person name="Sharlach M."/>
            <person name="Behlau F."/>
            <person name="Dow J.M."/>
            <person name="Momol M.T."/>
            <person name="White F.F."/>
            <person name="Preston J.F."/>
            <person name="Vinatzer B.A."/>
            <person name="Koebnik R."/>
            <person name="Setubal J.C."/>
            <person name="Norman D.J."/>
            <person name="Staskawicz B.J."/>
            <person name="Jones J.B."/>
        </authorList>
    </citation>
    <scope>NUCLEOTIDE SEQUENCE [LARGE SCALE GENOMIC DNA]</scope>
    <source>
        <strain evidence="5 6">ATCC 35937</strain>
    </source>
</reference>
<dbReference type="Proteomes" id="UP000003299">
    <property type="component" value="Unassembled WGS sequence"/>
</dbReference>
<comment type="caution">
    <text evidence="5">The sequence shown here is derived from an EMBL/GenBank/DDBJ whole genome shotgun (WGS) entry which is preliminary data.</text>
</comment>
<protein>
    <submittedName>
        <fullName evidence="5">Calx-beta domain-containing protein</fullName>
    </submittedName>
</protein>
<dbReference type="SUPFAM" id="SSF141072">
    <property type="entry name" value="CalX-like"/>
    <property type="match status" value="1"/>
</dbReference>
<dbReference type="Gene3D" id="2.60.40.2030">
    <property type="match status" value="1"/>
</dbReference>